<keyword evidence="1" id="KW-0732">Signal</keyword>
<evidence type="ECO:0000313" key="7">
    <source>
        <dbReference type="EMBL" id="MBB5723261.1"/>
    </source>
</evidence>
<dbReference type="RefSeq" id="WP_183530312.1">
    <property type="nucleotide sequence ID" value="NZ_JACIJM010000009.1"/>
</dbReference>
<dbReference type="Gene3D" id="2.40.128.200">
    <property type="match status" value="1"/>
</dbReference>
<dbReference type="Pfam" id="PF09864">
    <property type="entry name" value="MliC"/>
    <property type="match status" value="1"/>
</dbReference>
<evidence type="ECO:0000259" key="6">
    <source>
        <dbReference type="Pfam" id="PF09864"/>
    </source>
</evidence>
<evidence type="ECO:0000256" key="1">
    <source>
        <dbReference type="ARBA" id="ARBA00022729"/>
    </source>
</evidence>
<organism evidence="7 8">
    <name type="scientific">Yoonia ponticola</name>
    <dbReference type="NCBI Taxonomy" id="1524255"/>
    <lineage>
        <taxon>Bacteria</taxon>
        <taxon>Pseudomonadati</taxon>
        <taxon>Pseudomonadota</taxon>
        <taxon>Alphaproteobacteria</taxon>
        <taxon>Rhodobacterales</taxon>
        <taxon>Paracoccaceae</taxon>
        <taxon>Yoonia</taxon>
    </lineage>
</organism>
<evidence type="ECO:0000256" key="5">
    <source>
        <dbReference type="SAM" id="MobiDB-lite"/>
    </source>
</evidence>
<proteinExistence type="predicted"/>
<feature type="compositionally biased region" description="Polar residues" evidence="5">
    <location>
        <begin position="36"/>
        <end position="53"/>
    </location>
</feature>
<name>A0A7W9BML3_9RHOB</name>
<evidence type="ECO:0000256" key="3">
    <source>
        <dbReference type="ARBA" id="ARBA00023139"/>
    </source>
</evidence>
<keyword evidence="2" id="KW-0472">Membrane</keyword>
<dbReference type="EMBL" id="JACIJM010000009">
    <property type="protein sequence ID" value="MBB5723261.1"/>
    <property type="molecule type" value="Genomic_DNA"/>
</dbReference>
<keyword evidence="8" id="KW-1185">Reference proteome</keyword>
<dbReference type="InterPro" id="IPR018660">
    <property type="entry name" value="MliC"/>
</dbReference>
<dbReference type="SUPFAM" id="SSF141488">
    <property type="entry name" value="YdhA-like"/>
    <property type="match status" value="1"/>
</dbReference>
<gene>
    <name evidence="7" type="ORF">FHS72_002901</name>
</gene>
<accession>A0A7W9BML3</accession>
<feature type="domain" description="C-type lysozyme inhibitor" evidence="6">
    <location>
        <begin position="76"/>
        <end position="137"/>
    </location>
</feature>
<evidence type="ECO:0000256" key="4">
    <source>
        <dbReference type="ARBA" id="ARBA00023288"/>
    </source>
</evidence>
<dbReference type="PROSITE" id="PS51257">
    <property type="entry name" value="PROKAR_LIPOPROTEIN"/>
    <property type="match status" value="1"/>
</dbReference>
<dbReference type="AlphaFoldDB" id="A0A7W9BML3"/>
<feature type="region of interest" description="Disordered" evidence="5">
    <location>
        <begin position="31"/>
        <end position="65"/>
    </location>
</feature>
<protein>
    <submittedName>
        <fullName evidence="7">Membrane-bound inhibitor of C-type lysozyme</fullName>
    </submittedName>
</protein>
<evidence type="ECO:0000313" key="8">
    <source>
        <dbReference type="Proteomes" id="UP000535415"/>
    </source>
</evidence>
<sequence>MKATLIPLFALSLLVAGCDGPVITDEIPVSERENWSRGSSPQIIITDGSNNYRGSGDYRGSSDWRSDQPNSFNIRCPYSDPYTVRYPNADRDSIRTNFGGSQTLGRVRSANGEKYSNGEYEIWLNGNEALLTNYLGNTVECRVTTR</sequence>
<dbReference type="InterPro" id="IPR036328">
    <property type="entry name" value="MliC_sf"/>
</dbReference>
<dbReference type="Proteomes" id="UP000535415">
    <property type="component" value="Unassembled WGS sequence"/>
</dbReference>
<reference evidence="7 8" key="1">
    <citation type="submission" date="2020-08" db="EMBL/GenBank/DDBJ databases">
        <title>Genomic Encyclopedia of Type Strains, Phase IV (KMG-IV): sequencing the most valuable type-strain genomes for metagenomic binning, comparative biology and taxonomic classification.</title>
        <authorList>
            <person name="Goeker M."/>
        </authorList>
    </citation>
    <scope>NUCLEOTIDE SEQUENCE [LARGE SCALE GENOMIC DNA]</scope>
    <source>
        <strain evidence="7 8">DSM 101064</strain>
    </source>
</reference>
<keyword evidence="4" id="KW-0449">Lipoprotein</keyword>
<comment type="caution">
    <text evidence="7">The sequence shown here is derived from an EMBL/GenBank/DDBJ whole genome shotgun (WGS) entry which is preliminary data.</text>
</comment>
<evidence type="ECO:0000256" key="2">
    <source>
        <dbReference type="ARBA" id="ARBA00023136"/>
    </source>
</evidence>
<keyword evidence="3" id="KW-0564">Palmitate</keyword>